<dbReference type="CDD" id="cd00063">
    <property type="entry name" value="FN3"/>
    <property type="match status" value="1"/>
</dbReference>
<dbReference type="EMBL" id="JBHSQJ010000147">
    <property type="protein sequence ID" value="MFC5911160.1"/>
    <property type="molecule type" value="Genomic_DNA"/>
</dbReference>
<gene>
    <name evidence="6" type="ORF">ACFP3V_28635</name>
</gene>
<keyword evidence="1" id="KW-0326">Glycosidase</keyword>
<proteinExistence type="predicted"/>
<sequence>MARYRLTLRWLLTAALVLLGLGALPTTAHAAPGYVQGQAFTTSGRVPSLSVGLSGAVGSGHLLVGWFAEYNATGQVQVSDNVNGAWTRAPGSTAFQNDTGDIALYYVANAKASNGLTVTVTASAPAYFQGALAEYAGVAVAGPLDQIVSSRGVGTAVDTGPTPSVAAGELVYSALITGGNPASVTPGSSQGLAYTARNRTASGSAFEEDIAAGAAGAQRGTATLGASTDWYAVVATFRPASTQDQVPPTVPANLHTTSVAATSVSLAWNASTDNVGVTGYTVYRNGVQLATTAPATTTYTDQSVAAGTSYTYTVDAFDAAGNHSAQSSPLAVTTPTASPAFVQGAANSPGTRTTTATLTLTSPVTAGHLLVGWVAQYDSAGQVQVSDSVNGAWTRAPGASEHFGNGGGDIALYYVQNAKAAPSLTVTLSASSPTYLPGAIAEYSDVALTNALDQTAVGQGNGTAVDSGPTATTPGGELVVAGLITGGQPLTVTPGSSQGVPYTMQVFNGSRSTDIAGILSSAPGPQNARFTMATSTDWYAVAATFRPDPPACGHGQRHGHKHGHRPVTATSPRGR</sequence>
<evidence type="ECO:0000259" key="5">
    <source>
        <dbReference type="PROSITE" id="PS50853"/>
    </source>
</evidence>
<dbReference type="SUPFAM" id="SSF49265">
    <property type="entry name" value="Fibronectin type III"/>
    <property type="match status" value="1"/>
</dbReference>
<keyword evidence="4" id="KW-0732">Signal</keyword>
<comment type="caution">
    <text evidence="6">The sequence shown here is derived from an EMBL/GenBank/DDBJ whole genome shotgun (WGS) entry which is preliminary data.</text>
</comment>
<accession>A0ABW1G8S0</accession>
<feature type="chain" id="PRO_5047146991" evidence="4">
    <location>
        <begin position="31"/>
        <end position="575"/>
    </location>
</feature>
<dbReference type="Proteomes" id="UP001596174">
    <property type="component" value="Unassembled WGS sequence"/>
</dbReference>
<evidence type="ECO:0000313" key="7">
    <source>
        <dbReference type="Proteomes" id="UP001596174"/>
    </source>
</evidence>
<evidence type="ECO:0000256" key="4">
    <source>
        <dbReference type="SAM" id="SignalP"/>
    </source>
</evidence>
<organism evidence="6 7">
    <name type="scientific">Streptacidiphilus monticola</name>
    <dbReference type="NCBI Taxonomy" id="2161674"/>
    <lineage>
        <taxon>Bacteria</taxon>
        <taxon>Bacillati</taxon>
        <taxon>Actinomycetota</taxon>
        <taxon>Actinomycetes</taxon>
        <taxon>Kitasatosporales</taxon>
        <taxon>Streptomycetaceae</taxon>
        <taxon>Streptacidiphilus</taxon>
    </lineage>
</organism>
<dbReference type="Pfam" id="PF00041">
    <property type="entry name" value="fn3"/>
    <property type="match status" value="1"/>
</dbReference>
<dbReference type="InterPro" id="IPR036116">
    <property type="entry name" value="FN3_sf"/>
</dbReference>
<evidence type="ECO:0000256" key="1">
    <source>
        <dbReference type="ARBA" id="ARBA00023295"/>
    </source>
</evidence>
<keyword evidence="1" id="KW-0378">Hydrolase</keyword>
<reference evidence="7" key="1">
    <citation type="journal article" date="2019" name="Int. J. Syst. Evol. Microbiol.">
        <title>The Global Catalogue of Microorganisms (GCM) 10K type strain sequencing project: providing services to taxonomists for standard genome sequencing and annotation.</title>
        <authorList>
            <consortium name="The Broad Institute Genomics Platform"/>
            <consortium name="The Broad Institute Genome Sequencing Center for Infectious Disease"/>
            <person name="Wu L."/>
            <person name="Ma J."/>
        </authorList>
    </citation>
    <scope>NUCLEOTIDE SEQUENCE [LARGE SCALE GENOMIC DNA]</scope>
    <source>
        <strain evidence="7">JCM 4816</strain>
    </source>
</reference>
<feature type="region of interest" description="Disordered" evidence="3">
    <location>
        <begin position="550"/>
        <end position="575"/>
    </location>
</feature>
<evidence type="ECO:0000256" key="2">
    <source>
        <dbReference type="ARBA" id="ARBA00023326"/>
    </source>
</evidence>
<dbReference type="InterPro" id="IPR013783">
    <property type="entry name" value="Ig-like_fold"/>
</dbReference>
<dbReference type="InterPro" id="IPR003961">
    <property type="entry name" value="FN3_dom"/>
</dbReference>
<protein>
    <submittedName>
        <fullName evidence="6">Fibronectin type III domain-containing protein</fullName>
    </submittedName>
</protein>
<dbReference type="SMART" id="SM00060">
    <property type="entry name" value="FN3"/>
    <property type="match status" value="1"/>
</dbReference>
<feature type="signal peptide" evidence="4">
    <location>
        <begin position="1"/>
        <end position="30"/>
    </location>
</feature>
<name>A0ABW1G8S0_9ACTN</name>
<dbReference type="RefSeq" id="WP_380589629.1">
    <property type="nucleotide sequence ID" value="NZ_JBHSQJ010000147.1"/>
</dbReference>
<feature type="compositionally biased region" description="Basic residues" evidence="3">
    <location>
        <begin position="555"/>
        <end position="565"/>
    </location>
</feature>
<dbReference type="PROSITE" id="PS50853">
    <property type="entry name" value="FN3"/>
    <property type="match status" value="1"/>
</dbReference>
<evidence type="ECO:0000313" key="6">
    <source>
        <dbReference type="EMBL" id="MFC5911160.1"/>
    </source>
</evidence>
<dbReference type="Gene3D" id="2.60.40.10">
    <property type="entry name" value="Immunoglobulins"/>
    <property type="match status" value="1"/>
</dbReference>
<keyword evidence="7" id="KW-1185">Reference proteome</keyword>
<keyword evidence="2" id="KW-0624">Polysaccharide degradation</keyword>
<keyword evidence="2" id="KW-0119">Carbohydrate metabolism</keyword>
<evidence type="ECO:0000256" key="3">
    <source>
        <dbReference type="SAM" id="MobiDB-lite"/>
    </source>
</evidence>
<feature type="domain" description="Fibronectin type-III" evidence="5">
    <location>
        <begin position="250"/>
        <end position="337"/>
    </location>
</feature>